<protein>
    <submittedName>
        <fullName evidence="2">DUF3466 family protein</fullName>
    </submittedName>
</protein>
<name>A0ABT2DB04_9BURK</name>
<keyword evidence="3" id="KW-1185">Reference proteome</keyword>
<dbReference type="Proteomes" id="UP001206126">
    <property type="component" value="Unassembled WGS sequence"/>
</dbReference>
<accession>A0ABT2DB04</accession>
<reference evidence="2 3" key="1">
    <citation type="submission" date="2022-08" db="EMBL/GenBank/DDBJ databases">
        <title>Reclassification of Massilia species as members of the genera Telluria, Duganella, Pseudoduganella, Mokoshia gen. nov. and Zemynaea gen. nov. using orthogonal and non-orthogonal genome-based approaches.</title>
        <authorList>
            <person name="Bowman J.P."/>
        </authorList>
    </citation>
    <scope>NUCLEOTIDE SEQUENCE [LARGE SCALE GENOMIC DNA]</scope>
    <source>
        <strain evidence="2 3">JCM 31605</strain>
    </source>
</reference>
<dbReference type="Pfam" id="PF11949">
    <property type="entry name" value="DUF3466"/>
    <property type="match status" value="1"/>
</dbReference>
<dbReference type="RefSeq" id="WP_258822178.1">
    <property type="nucleotide sequence ID" value="NZ_JANUHB010000002.1"/>
</dbReference>
<sequence length="382" mass="39594">MRTRKSFTIAAFVALTVPLLALADPRYTVTPIAPAGSWASDINAYGQVAGTMLVPGGSHAFLFSDGTLTDIGTLGGSMSEAARMNDLGQVVGRSATADASLAPFIYSGGTIAQVQGPNLRDVVGINNAGAVTGTAWIPDAGDGGEWHAYILAGGTFTDLGTVPSVGIRYSYGTDINDAGHVVGYGSPADGGGPPNWPSNPILYRNGVMTDLGNDGFAEGETSYATAINATDQVVGTVVNFHLSEPYFYYGQAFLYQDGKLARLGSFGPDLWSWAGDVNNLGQVVGRGELGAGTHGFLYEHGLFTDLNTLIDPATGWVVEDATGINDLGQVAGRACKDGQCYAVRLDLVSAVPAPQQAATLAAGCGLLALASLLRRPARRRRG</sequence>
<organism evidence="2 3">
    <name type="scientific">Massilia agilis</name>
    <dbReference type="NCBI Taxonomy" id="1811226"/>
    <lineage>
        <taxon>Bacteria</taxon>
        <taxon>Pseudomonadati</taxon>
        <taxon>Pseudomonadota</taxon>
        <taxon>Betaproteobacteria</taxon>
        <taxon>Burkholderiales</taxon>
        <taxon>Oxalobacteraceae</taxon>
        <taxon>Telluria group</taxon>
        <taxon>Massilia</taxon>
    </lineage>
</organism>
<keyword evidence="1" id="KW-0732">Signal</keyword>
<gene>
    <name evidence="2" type="ORF">NX774_10815</name>
</gene>
<dbReference type="EMBL" id="JANUHB010000002">
    <property type="protein sequence ID" value="MCS0808409.1"/>
    <property type="molecule type" value="Genomic_DNA"/>
</dbReference>
<dbReference type="InterPro" id="IPR022562">
    <property type="entry name" value="DUF3466"/>
</dbReference>
<feature type="chain" id="PRO_5045208851" evidence="1">
    <location>
        <begin position="24"/>
        <end position="382"/>
    </location>
</feature>
<dbReference type="InterPro" id="IPR014262">
    <property type="entry name" value="HAF_rpt"/>
</dbReference>
<comment type="caution">
    <text evidence="2">The sequence shown here is derived from an EMBL/GenBank/DDBJ whole genome shotgun (WGS) entry which is preliminary data.</text>
</comment>
<dbReference type="NCBIfam" id="TIGR02913">
    <property type="entry name" value="HAF_rpt"/>
    <property type="match status" value="2"/>
</dbReference>
<proteinExistence type="predicted"/>
<evidence type="ECO:0000256" key="1">
    <source>
        <dbReference type="SAM" id="SignalP"/>
    </source>
</evidence>
<feature type="signal peptide" evidence="1">
    <location>
        <begin position="1"/>
        <end position="23"/>
    </location>
</feature>
<evidence type="ECO:0000313" key="3">
    <source>
        <dbReference type="Proteomes" id="UP001206126"/>
    </source>
</evidence>
<evidence type="ECO:0000313" key="2">
    <source>
        <dbReference type="EMBL" id="MCS0808409.1"/>
    </source>
</evidence>